<name>A0ABR9MNI2_9PROT</name>
<keyword evidence="2" id="KW-1185">Reference proteome</keyword>
<protein>
    <recommendedName>
        <fullName evidence="3">Siphovirus Gp157 family protein</fullName>
    </recommendedName>
</protein>
<comment type="caution">
    <text evidence="1">The sequence shown here is derived from an EMBL/GenBank/DDBJ whole genome shotgun (WGS) entry which is preliminary data.</text>
</comment>
<accession>A0ABR9MNI2</accession>
<proteinExistence type="predicted"/>
<dbReference type="RefSeq" id="WP_192848150.1">
    <property type="nucleotide sequence ID" value="NZ_JADAQV010000001.1"/>
</dbReference>
<organism evidence="1 2">
    <name type="scientific">Bombella apis</name>
    <dbReference type="NCBI Taxonomy" id="1785988"/>
    <lineage>
        <taxon>Bacteria</taxon>
        <taxon>Pseudomonadati</taxon>
        <taxon>Pseudomonadota</taxon>
        <taxon>Alphaproteobacteria</taxon>
        <taxon>Acetobacterales</taxon>
        <taxon>Acetobacteraceae</taxon>
        <taxon>Bombella</taxon>
    </lineage>
</organism>
<dbReference type="EMBL" id="JADAQV010000001">
    <property type="protein sequence ID" value="MBE1723213.1"/>
    <property type="molecule type" value="Genomic_DNA"/>
</dbReference>
<reference evidence="1 2" key="1">
    <citation type="submission" date="2020-09" db="EMBL/GenBank/DDBJ databases">
        <title>Bombella mellium and Bombella favum sp. nov., two novel species isolated from honey of Apis mellifera.</title>
        <authorList>
            <person name="Hilgarth M."/>
            <person name="Redwitz J."/>
            <person name="Ehrmann M.A."/>
            <person name="Vogel R.F."/>
            <person name="Jakob F."/>
        </authorList>
    </citation>
    <scope>NUCLEOTIDE SEQUENCE [LARGE SCALE GENOMIC DNA]</scope>
    <source>
        <strain evidence="1 2">MRM1</strain>
    </source>
</reference>
<evidence type="ECO:0000313" key="2">
    <source>
        <dbReference type="Proteomes" id="UP000599085"/>
    </source>
</evidence>
<gene>
    <name evidence="1" type="ORF">IGM82_02110</name>
</gene>
<dbReference type="Proteomes" id="UP000599085">
    <property type="component" value="Unassembled WGS sequence"/>
</dbReference>
<evidence type="ECO:0008006" key="3">
    <source>
        <dbReference type="Google" id="ProtNLM"/>
    </source>
</evidence>
<evidence type="ECO:0000313" key="1">
    <source>
        <dbReference type="EMBL" id="MBE1723213.1"/>
    </source>
</evidence>
<sequence>MMANLISIINDNHGTLKRAIDDYIPLLTQARQANDILPAAVQLHEVLGQIEAIAKAARTDIKAAIVSRMLEDGEFQVDAGPYTASIRKGATRAVVMDEKALRETAPELFKPQPDKVDTRLLGQALKVRPELAGAQLVEGEPTITIKGKTK</sequence>